<keyword evidence="2" id="KW-0217">Developmental protein</keyword>
<keyword evidence="5" id="KW-0472">Membrane</keyword>
<evidence type="ECO:0000256" key="8">
    <source>
        <dbReference type="ARBA" id="ARBA00046534"/>
    </source>
</evidence>
<evidence type="ECO:0000256" key="2">
    <source>
        <dbReference type="ARBA" id="ARBA00022473"/>
    </source>
</evidence>
<feature type="compositionally biased region" description="Basic and acidic residues" evidence="9">
    <location>
        <begin position="188"/>
        <end position="205"/>
    </location>
</feature>
<feature type="compositionally biased region" description="Basic and acidic residues" evidence="9">
    <location>
        <begin position="14"/>
        <end position="23"/>
    </location>
</feature>
<proteinExistence type="evidence at transcript level"/>
<evidence type="ECO:0000256" key="9">
    <source>
        <dbReference type="SAM" id="MobiDB-lite"/>
    </source>
</evidence>
<dbReference type="GO" id="GO:2000067">
    <property type="term" value="P:regulation of root morphogenesis"/>
    <property type="evidence" value="ECO:0007669"/>
    <property type="project" value="UniProtKB-ARBA"/>
</dbReference>
<accession>A0A5B9MP45</accession>
<sequence>MAAMEIGVSRRRIARETSPDRARTSNFTQQKEKGRSLAAATRKVQVVYYLSRNGQLEHPHFMEISHLPHQLLRLKDVIDRLTVLRGKGMHSLFSWSCKRSYKNGYVWNDLSENDLIYPVEGAEYVLKGSEIIHGGIPPNLDRFQQLQLSRPTQITEAEEEEEAAGKHTGSDLHLIRCSRRVSTGEIDRGKFVNEPRAHSSRHTEIALDDSSPPSSSSSDKASAGDGGIRTGCASFRFEDGKPTSEPGQSRNSVLLQLISCGTIAVKGGRAAGGGFLKSATTAPVAVSAAGRKSTAAGSSAELHYMSEKEYFSGSILEGIGVSGRTAAAEPALKKSSSFNEERRAKLGIGAEEGEEEGEQAMGNCIFGRKRSSAKQQ</sequence>
<dbReference type="PANTHER" id="PTHR31083:SF18">
    <property type="entry name" value="PROTEIN SOSEKI 2"/>
    <property type="match status" value="1"/>
</dbReference>
<dbReference type="Pfam" id="PF06136">
    <property type="entry name" value="SOK"/>
    <property type="match status" value="1"/>
</dbReference>
<reference evidence="11" key="1">
    <citation type="journal article" date="2015" name="PLoS ONE">
        <title>Digital Gene Expression Analysis Based on De Novo Transcriptome Assembly Reveals New Genes Associated with Floral Organ Differentiation of the Orchid Plant Cymbidium ensifolium.</title>
        <authorList>
            <person name="Yang F."/>
            <person name="Zhu G."/>
        </authorList>
    </citation>
    <scope>NUCLEOTIDE SEQUENCE</scope>
</reference>
<keyword evidence="6" id="KW-0131">Cell cycle</keyword>
<feature type="region of interest" description="Disordered" evidence="9">
    <location>
        <begin position="1"/>
        <end position="34"/>
    </location>
</feature>
<evidence type="ECO:0000313" key="11">
    <source>
        <dbReference type="EMBL" id="QEG03112.1"/>
    </source>
</evidence>
<evidence type="ECO:0000256" key="6">
    <source>
        <dbReference type="ARBA" id="ARBA00023306"/>
    </source>
</evidence>
<dbReference type="EMBL" id="MK470635">
    <property type="protein sequence ID" value="QEG03112.1"/>
    <property type="molecule type" value="mRNA"/>
</dbReference>
<feature type="region of interest" description="Disordered" evidence="9">
    <location>
        <begin position="150"/>
        <end position="170"/>
    </location>
</feature>
<dbReference type="PIRSF" id="PIRSF031043">
    <property type="entry name" value="UCP031043"/>
    <property type="match status" value="1"/>
</dbReference>
<dbReference type="GO" id="GO:0051258">
    <property type="term" value="P:protein polymerization"/>
    <property type="evidence" value="ECO:0007669"/>
    <property type="project" value="UniProtKB-ARBA"/>
</dbReference>
<comment type="subunit">
    <text evidence="8">Homodimer. Forms long polymer filaments with other SOKs proteins polymers (e.g. SOK1, SOK2, SOK3 and SOK4) crucial for polar localization and biological activity. Binds to ANGUSTIFOLIA (AN).</text>
</comment>
<dbReference type="InterPro" id="IPR010369">
    <property type="entry name" value="SOK"/>
</dbReference>
<protein>
    <submittedName>
        <fullName evidence="11">Upstream of FLC-like protein isoform X2</fullName>
    </submittedName>
</protein>
<feature type="compositionally biased region" description="Low complexity" evidence="9">
    <location>
        <begin position="208"/>
        <end position="219"/>
    </location>
</feature>
<dbReference type="GO" id="GO:0051301">
    <property type="term" value="P:cell division"/>
    <property type="evidence" value="ECO:0007669"/>
    <property type="project" value="UniProtKB-KW"/>
</dbReference>
<dbReference type="GO" id="GO:0005886">
    <property type="term" value="C:plasma membrane"/>
    <property type="evidence" value="ECO:0007669"/>
    <property type="project" value="UniProtKB-SubCell"/>
</dbReference>
<dbReference type="InterPro" id="IPR021182">
    <property type="entry name" value="SOK_magnoliopsida"/>
</dbReference>
<keyword evidence="3" id="KW-1003">Cell membrane</keyword>
<evidence type="ECO:0000256" key="1">
    <source>
        <dbReference type="ARBA" id="ARBA00004413"/>
    </source>
</evidence>
<evidence type="ECO:0000256" key="4">
    <source>
        <dbReference type="ARBA" id="ARBA00022618"/>
    </source>
</evidence>
<evidence type="ECO:0000256" key="7">
    <source>
        <dbReference type="ARBA" id="ARBA00024211"/>
    </source>
</evidence>
<keyword evidence="4" id="KW-0132">Cell division</keyword>
<dbReference type="PANTHER" id="PTHR31083">
    <property type="entry name" value="UPSTREAM OF FLC PROTEIN (DUF966)"/>
    <property type="match status" value="1"/>
</dbReference>
<feature type="domain" description="SOSEKI DIX-like" evidence="10">
    <location>
        <begin position="44"/>
        <end position="132"/>
    </location>
</feature>
<evidence type="ECO:0000256" key="3">
    <source>
        <dbReference type="ARBA" id="ARBA00022475"/>
    </source>
</evidence>
<dbReference type="GO" id="GO:0090708">
    <property type="term" value="P:specification of plant organ axis polarity"/>
    <property type="evidence" value="ECO:0007669"/>
    <property type="project" value="UniProtKB-ARBA"/>
</dbReference>
<evidence type="ECO:0000259" key="10">
    <source>
        <dbReference type="Pfam" id="PF06136"/>
    </source>
</evidence>
<name>A0A5B9MP45_CYMEN</name>
<organism evidence="11">
    <name type="scientific">Cymbidium ensifolium</name>
    <name type="common">Orchid</name>
    <name type="synonym">Epidendrum ensifolium</name>
    <dbReference type="NCBI Taxonomy" id="78740"/>
    <lineage>
        <taxon>Eukaryota</taxon>
        <taxon>Viridiplantae</taxon>
        <taxon>Streptophyta</taxon>
        <taxon>Embryophyta</taxon>
        <taxon>Tracheophyta</taxon>
        <taxon>Spermatophyta</taxon>
        <taxon>Magnoliopsida</taxon>
        <taxon>Liliopsida</taxon>
        <taxon>Asparagales</taxon>
        <taxon>Orchidaceae</taxon>
        <taxon>Epidendroideae</taxon>
        <taxon>Cymbidieae</taxon>
        <taxon>Cymbidiinae</taxon>
        <taxon>Cymbidium</taxon>
    </lineage>
</organism>
<comment type="subcellular location">
    <subcellularLocation>
        <location evidence="1">Cell membrane</location>
        <topology evidence="1">Peripheral membrane protein</topology>
        <orientation evidence="1">Cytoplasmic side</orientation>
    </subcellularLocation>
</comment>
<dbReference type="InterPro" id="IPR048351">
    <property type="entry name" value="SOK_DIX"/>
</dbReference>
<dbReference type="AlphaFoldDB" id="A0A5B9MP45"/>
<evidence type="ECO:0000256" key="5">
    <source>
        <dbReference type="ARBA" id="ARBA00023136"/>
    </source>
</evidence>
<comment type="similarity">
    <text evidence="7">Belongs to the SOSEKI family.</text>
</comment>
<feature type="region of interest" description="Disordered" evidence="9">
    <location>
        <begin position="188"/>
        <end position="249"/>
    </location>
</feature>
<feature type="compositionally biased region" description="Basic residues" evidence="9">
    <location>
        <begin position="367"/>
        <end position="376"/>
    </location>
</feature>
<feature type="region of interest" description="Disordered" evidence="9">
    <location>
        <begin position="348"/>
        <end position="376"/>
    </location>
</feature>
<dbReference type="GO" id="GO:0051302">
    <property type="term" value="P:regulation of cell division"/>
    <property type="evidence" value="ECO:0007669"/>
    <property type="project" value="UniProtKB-ARBA"/>
</dbReference>